<gene>
    <name evidence="4" type="ORF">GCM10022409_45830</name>
</gene>
<evidence type="ECO:0000313" key="4">
    <source>
        <dbReference type="EMBL" id="GAA4053688.1"/>
    </source>
</evidence>
<dbReference type="InterPro" id="IPR027385">
    <property type="entry name" value="Beta-barrel_OMP"/>
</dbReference>
<dbReference type="Gene3D" id="2.40.160.20">
    <property type="match status" value="1"/>
</dbReference>
<dbReference type="RefSeq" id="WP_345059303.1">
    <property type="nucleotide sequence ID" value="NZ_BAABDK010000034.1"/>
</dbReference>
<dbReference type="Proteomes" id="UP001501469">
    <property type="component" value="Unassembled WGS sequence"/>
</dbReference>
<dbReference type="SUPFAM" id="SSF56925">
    <property type="entry name" value="OMPA-like"/>
    <property type="match status" value="1"/>
</dbReference>
<protein>
    <recommendedName>
        <fullName evidence="3">Outer membrane protein beta-barrel domain-containing protein</fullName>
    </recommendedName>
</protein>
<keyword evidence="1 2" id="KW-0732">Signal</keyword>
<dbReference type="InterPro" id="IPR011250">
    <property type="entry name" value="OMP/PagP_B-barrel"/>
</dbReference>
<evidence type="ECO:0000256" key="1">
    <source>
        <dbReference type="ARBA" id="ARBA00022729"/>
    </source>
</evidence>
<feature type="domain" description="Outer membrane protein beta-barrel" evidence="3">
    <location>
        <begin position="12"/>
        <end position="226"/>
    </location>
</feature>
<comment type="caution">
    <text evidence="4">The sequence shown here is derived from an EMBL/GenBank/DDBJ whole genome shotgun (WGS) entry which is preliminary data.</text>
</comment>
<reference evidence="5" key="1">
    <citation type="journal article" date="2019" name="Int. J. Syst. Evol. Microbiol.">
        <title>The Global Catalogue of Microorganisms (GCM) 10K type strain sequencing project: providing services to taxonomists for standard genome sequencing and annotation.</title>
        <authorList>
            <consortium name="The Broad Institute Genomics Platform"/>
            <consortium name="The Broad Institute Genome Sequencing Center for Infectious Disease"/>
            <person name="Wu L."/>
            <person name="Ma J."/>
        </authorList>
    </citation>
    <scope>NUCLEOTIDE SEQUENCE [LARGE SCALE GENOMIC DNA]</scope>
    <source>
        <strain evidence="5">JCM 17225</strain>
    </source>
</reference>
<evidence type="ECO:0000256" key="2">
    <source>
        <dbReference type="SAM" id="SignalP"/>
    </source>
</evidence>
<evidence type="ECO:0000313" key="5">
    <source>
        <dbReference type="Proteomes" id="UP001501469"/>
    </source>
</evidence>
<sequence>MRALSLALGGLLLGAALPALAQTTPAEKPATPRYYVGLGAYSSYYNKFGRPYGTTGFPVPVQLTVGYQLSPRLAVQVGVAYSGHSYTYNNSNQQSSPSYVPYSIEGKNTQRLTSVTVLARYGLTQQAAHRLQFDALGGFGLEHSSYRGRGTQTDGFSGTLQTSTYDYTTVRNTLLLTAGLGASYRLSPCFELTSDFTVNRALNNIDPVYTGPALTGAAAVGLRYRFGH</sequence>
<feature type="signal peptide" evidence="2">
    <location>
        <begin position="1"/>
        <end position="21"/>
    </location>
</feature>
<dbReference type="Pfam" id="PF13505">
    <property type="entry name" value="OMP_b-brl"/>
    <property type="match status" value="1"/>
</dbReference>
<proteinExistence type="predicted"/>
<evidence type="ECO:0000259" key="3">
    <source>
        <dbReference type="Pfam" id="PF13505"/>
    </source>
</evidence>
<feature type="chain" id="PRO_5047362676" description="Outer membrane protein beta-barrel domain-containing protein" evidence="2">
    <location>
        <begin position="22"/>
        <end position="228"/>
    </location>
</feature>
<dbReference type="EMBL" id="BAABDK010000034">
    <property type="protein sequence ID" value="GAA4053688.1"/>
    <property type="molecule type" value="Genomic_DNA"/>
</dbReference>
<accession>A0ABP7UV61</accession>
<organism evidence="4 5">
    <name type="scientific">Hymenobacter glaciei</name>
    <dbReference type="NCBI Taxonomy" id="877209"/>
    <lineage>
        <taxon>Bacteria</taxon>
        <taxon>Pseudomonadati</taxon>
        <taxon>Bacteroidota</taxon>
        <taxon>Cytophagia</taxon>
        <taxon>Cytophagales</taxon>
        <taxon>Hymenobacteraceae</taxon>
        <taxon>Hymenobacter</taxon>
    </lineage>
</organism>
<name>A0ABP7UV61_9BACT</name>
<keyword evidence="5" id="KW-1185">Reference proteome</keyword>